<name>A0A5C3MHI2_9AGAR</name>
<keyword evidence="1" id="KW-0175">Coiled coil</keyword>
<dbReference type="AlphaFoldDB" id="A0A5C3MHI2"/>
<sequence>MPGISIEGTKKFAAFGERKASIWYRGDQRVQKTDIGMREPSKDEWRRGKFIATNPDSRCTQHTGLEWQVAIEGEDGWRRSGGRWEMVNACVLPANQQDWNAHWMTKVKELREDLEEVSRERAWQEVRLGRVSRGKQAGWEARVPFALGAWQHREEDPQIDIY</sequence>
<accession>A0A5C3MHI2</accession>
<feature type="coiled-coil region" evidence="1">
    <location>
        <begin position="100"/>
        <end position="127"/>
    </location>
</feature>
<organism evidence="2 3">
    <name type="scientific">Crucibulum laeve</name>
    <dbReference type="NCBI Taxonomy" id="68775"/>
    <lineage>
        <taxon>Eukaryota</taxon>
        <taxon>Fungi</taxon>
        <taxon>Dikarya</taxon>
        <taxon>Basidiomycota</taxon>
        <taxon>Agaricomycotina</taxon>
        <taxon>Agaricomycetes</taxon>
        <taxon>Agaricomycetidae</taxon>
        <taxon>Agaricales</taxon>
        <taxon>Agaricineae</taxon>
        <taxon>Nidulariaceae</taxon>
        <taxon>Crucibulum</taxon>
    </lineage>
</organism>
<dbReference type="EMBL" id="ML213590">
    <property type="protein sequence ID" value="TFK44854.1"/>
    <property type="molecule type" value="Genomic_DNA"/>
</dbReference>
<proteinExistence type="predicted"/>
<reference evidence="2 3" key="1">
    <citation type="journal article" date="2019" name="Nat. Ecol. Evol.">
        <title>Megaphylogeny resolves global patterns of mushroom evolution.</title>
        <authorList>
            <person name="Varga T."/>
            <person name="Krizsan K."/>
            <person name="Foldi C."/>
            <person name="Dima B."/>
            <person name="Sanchez-Garcia M."/>
            <person name="Sanchez-Ramirez S."/>
            <person name="Szollosi G.J."/>
            <person name="Szarkandi J.G."/>
            <person name="Papp V."/>
            <person name="Albert L."/>
            <person name="Andreopoulos W."/>
            <person name="Angelini C."/>
            <person name="Antonin V."/>
            <person name="Barry K.W."/>
            <person name="Bougher N.L."/>
            <person name="Buchanan P."/>
            <person name="Buyck B."/>
            <person name="Bense V."/>
            <person name="Catcheside P."/>
            <person name="Chovatia M."/>
            <person name="Cooper J."/>
            <person name="Damon W."/>
            <person name="Desjardin D."/>
            <person name="Finy P."/>
            <person name="Geml J."/>
            <person name="Haridas S."/>
            <person name="Hughes K."/>
            <person name="Justo A."/>
            <person name="Karasinski D."/>
            <person name="Kautmanova I."/>
            <person name="Kiss B."/>
            <person name="Kocsube S."/>
            <person name="Kotiranta H."/>
            <person name="LaButti K.M."/>
            <person name="Lechner B.E."/>
            <person name="Liimatainen K."/>
            <person name="Lipzen A."/>
            <person name="Lukacs Z."/>
            <person name="Mihaltcheva S."/>
            <person name="Morgado L.N."/>
            <person name="Niskanen T."/>
            <person name="Noordeloos M.E."/>
            <person name="Ohm R.A."/>
            <person name="Ortiz-Santana B."/>
            <person name="Ovrebo C."/>
            <person name="Racz N."/>
            <person name="Riley R."/>
            <person name="Savchenko A."/>
            <person name="Shiryaev A."/>
            <person name="Soop K."/>
            <person name="Spirin V."/>
            <person name="Szebenyi C."/>
            <person name="Tomsovsky M."/>
            <person name="Tulloss R.E."/>
            <person name="Uehling J."/>
            <person name="Grigoriev I.V."/>
            <person name="Vagvolgyi C."/>
            <person name="Papp T."/>
            <person name="Martin F.M."/>
            <person name="Miettinen O."/>
            <person name="Hibbett D.S."/>
            <person name="Nagy L.G."/>
        </authorList>
    </citation>
    <scope>NUCLEOTIDE SEQUENCE [LARGE SCALE GENOMIC DNA]</scope>
    <source>
        <strain evidence="2 3">CBS 166.37</strain>
    </source>
</reference>
<evidence type="ECO:0000313" key="3">
    <source>
        <dbReference type="Proteomes" id="UP000308652"/>
    </source>
</evidence>
<gene>
    <name evidence="2" type="ORF">BDQ12DRAFT_661509</name>
</gene>
<dbReference type="Proteomes" id="UP000308652">
    <property type="component" value="Unassembled WGS sequence"/>
</dbReference>
<evidence type="ECO:0000313" key="2">
    <source>
        <dbReference type="EMBL" id="TFK44854.1"/>
    </source>
</evidence>
<protein>
    <submittedName>
        <fullName evidence="2">Uncharacterized protein</fullName>
    </submittedName>
</protein>
<keyword evidence="3" id="KW-1185">Reference proteome</keyword>
<evidence type="ECO:0000256" key="1">
    <source>
        <dbReference type="SAM" id="Coils"/>
    </source>
</evidence>